<feature type="compositionally biased region" description="Low complexity" evidence="5">
    <location>
        <begin position="821"/>
        <end position="831"/>
    </location>
</feature>
<feature type="coiled-coil region" evidence="4">
    <location>
        <begin position="1024"/>
        <end position="1084"/>
    </location>
</feature>
<evidence type="ECO:0000259" key="7">
    <source>
        <dbReference type="Pfam" id="PF14197"/>
    </source>
</evidence>
<feature type="region of interest" description="Disordered" evidence="5">
    <location>
        <begin position="598"/>
        <end position="661"/>
    </location>
</feature>
<dbReference type="Gene3D" id="1.20.58.90">
    <property type="match status" value="1"/>
</dbReference>
<dbReference type="AlphaFoldDB" id="U4LJD8"/>
<feature type="region of interest" description="Disordered" evidence="5">
    <location>
        <begin position="568"/>
        <end position="587"/>
    </location>
</feature>
<feature type="compositionally biased region" description="Basic and acidic residues" evidence="5">
    <location>
        <begin position="450"/>
        <end position="465"/>
    </location>
</feature>
<evidence type="ECO:0000256" key="4">
    <source>
        <dbReference type="SAM" id="Coils"/>
    </source>
</evidence>
<reference evidence="8 9" key="1">
    <citation type="journal article" date="2013" name="PLoS Genet.">
        <title>The genome and development-dependent transcriptomes of Pyronema confluens: a window into fungal evolution.</title>
        <authorList>
            <person name="Traeger S."/>
            <person name="Altegoer F."/>
            <person name="Freitag M."/>
            <person name="Gabaldon T."/>
            <person name="Kempken F."/>
            <person name="Kumar A."/>
            <person name="Marcet-Houben M."/>
            <person name="Poggeler S."/>
            <person name="Stajich J.E."/>
            <person name="Nowrousian M."/>
        </authorList>
    </citation>
    <scope>NUCLEOTIDE SEQUENCE [LARGE SCALE GENOMIC DNA]</scope>
    <source>
        <strain evidence="9">CBS 100304</strain>
        <tissue evidence="8">Vegetative mycelium</tissue>
    </source>
</reference>
<feature type="compositionally biased region" description="Polar residues" evidence="5">
    <location>
        <begin position="228"/>
        <end position="247"/>
    </location>
</feature>
<evidence type="ECO:0000256" key="2">
    <source>
        <dbReference type="ARBA" id="ARBA00022490"/>
    </source>
</evidence>
<keyword evidence="3" id="KW-0206">Cytoskeleton</keyword>
<organism evidence="8 9">
    <name type="scientific">Pyronema omphalodes (strain CBS 100304)</name>
    <name type="common">Pyronema confluens</name>
    <dbReference type="NCBI Taxonomy" id="1076935"/>
    <lineage>
        <taxon>Eukaryota</taxon>
        <taxon>Fungi</taxon>
        <taxon>Dikarya</taxon>
        <taxon>Ascomycota</taxon>
        <taxon>Pezizomycotina</taxon>
        <taxon>Pezizomycetes</taxon>
        <taxon>Pezizales</taxon>
        <taxon>Pyronemataceae</taxon>
        <taxon>Pyronema</taxon>
    </lineage>
</organism>
<feature type="region of interest" description="Disordered" evidence="5">
    <location>
        <begin position="700"/>
        <end position="787"/>
    </location>
</feature>
<dbReference type="InterPro" id="IPR051756">
    <property type="entry name" value="Centrosomal_MT-associated"/>
</dbReference>
<evidence type="ECO:0000313" key="8">
    <source>
        <dbReference type="EMBL" id="CCX12568.1"/>
    </source>
</evidence>
<sequence length="1118" mass="126676">MAPFYDPNQTTGTLTLPPIDPPTWQQDVDQSENDVFRLGRELARDFEDQSFSSVLPPGEETSFDIARNANATSTRRLDPIHRAPGGPPDFTMAAEHNELTADSYEVGRARNAGNTVGVSFMDQTADLFSIGESTARKNESKKRAATSKAEERRTASEERAERAEQKKQERDRRARSLAQDKSLGSPMQRSSPFHTLYYSPNAGPTPKPQQPRTKTRLSAGSQEKVKDNISNPSSGGKASKPAITSTQSEEDALSGLDSDATRQSFNKYRRKSAPVDDMTEDIPVTVGRNRKTGEREKNVPKSFKSTPDFLKELGLDGHTQTLQLQQQLKALKDTGAATRPRKQTTQAYSAAAPTPGPSRPVAEPSFMIPNMPDMTDLFAGNEPTRFSAKKGAAAYSHHPLDSIPIPHETRAMLTAMKMLQEKVANLEGHKAAHEQKYKKLENELKRAEAKYQQETRRARVAEEQLRRRRNHAADSTFGGSEDFDFTMEQQRSDWVMEKHKLESTISNLQADLEHIQHELHTAKIALRNMQDERNAAINSVAVAISSNEDLKAINEDLRQQLEQMEYEKRRAEKRTDKQREEYTAREQRLRQYVKDARQATHVAEQAMQEASSRDARDARNTQQRTTRDRKPVKRRTEDDETQILLHESAEEEREERRRNEVQEDFQHRVEAELKRIRPDLFLGRAEPFAFAASVVAGTKVGDARDKKEQARERAPLQNIKNKMSGALPERDAQGIREQKGKEKERERERERDIYYAPQPQSHKQLRRVESSPAAVGDETSMSISPEEIRRIAIEINAERKKRKAAAAAEKARVEEIERRQQPPQRTKTPRPMAQTVTSGSGLTDGQGQGQKGRKMVKVVYMLEGDTQEIRQMEQEIEATHQASVAVPQRTTTPGPAPKPAQELPVTQEIPKLSASEDTEEVVAGPSTATTAAKSGGKVTFTPTPLAPQHPLHDASHDPRSCTVCVRYDELRRREEEAEKENPLKDVDNSCVFPAPELEAASARVRQEGEGYEEEPTMRPSLCPKTQLERVVRQLKDEFRHLKLMYQRKSEEFMTLDPSIQKKRRKALTREMNELVAEMDAKSDQIYALYDVNEEFVEREKRDYDMGDETEDLIRSLQV</sequence>
<evidence type="ECO:0000256" key="3">
    <source>
        <dbReference type="ARBA" id="ARBA00023212"/>
    </source>
</evidence>
<feature type="domain" description="Cep57 centrosome microtubule-binding" evidence="6">
    <location>
        <begin position="1015"/>
        <end position="1091"/>
    </location>
</feature>
<evidence type="ECO:0000256" key="1">
    <source>
        <dbReference type="ARBA" id="ARBA00004267"/>
    </source>
</evidence>
<evidence type="ECO:0000313" key="9">
    <source>
        <dbReference type="Proteomes" id="UP000018144"/>
    </source>
</evidence>
<dbReference type="EMBL" id="HF935720">
    <property type="protein sequence ID" value="CCX12568.1"/>
    <property type="molecule type" value="Genomic_DNA"/>
</dbReference>
<dbReference type="InterPro" id="IPR024957">
    <property type="entry name" value="Cep57_MT-bd_dom"/>
</dbReference>
<keyword evidence="9" id="KW-1185">Reference proteome</keyword>
<feature type="region of interest" description="Disordered" evidence="5">
    <location>
        <begin position="1"/>
        <end position="29"/>
    </location>
</feature>
<feature type="compositionally biased region" description="Basic and acidic residues" evidence="5">
    <location>
        <begin position="728"/>
        <end position="753"/>
    </location>
</feature>
<comment type="subcellular location">
    <subcellularLocation>
        <location evidence="1">Cytoplasm</location>
        <location evidence="1">Cytoskeleton</location>
        <location evidence="1">Microtubule organizing center</location>
    </subcellularLocation>
</comment>
<accession>U4LJD8</accession>
<dbReference type="Proteomes" id="UP000018144">
    <property type="component" value="Unassembled WGS sequence"/>
</dbReference>
<protein>
    <submittedName>
        <fullName evidence="8">Similar to Spindle pole body protein ppc89 acc. no. Q10218</fullName>
    </submittedName>
</protein>
<feature type="region of interest" description="Disordered" evidence="5">
    <location>
        <begin position="333"/>
        <end position="360"/>
    </location>
</feature>
<keyword evidence="4" id="KW-0175">Coiled coil</keyword>
<dbReference type="OrthoDB" id="76453at2759"/>
<dbReference type="Pfam" id="PF14197">
    <property type="entry name" value="Cep57_CLD_2"/>
    <property type="match status" value="1"/>
</dbReference>
<name>U4LJD8_PYROM</name>
<dbReference type="GO" id="GO:0005815">
    <property type="term" value="C:microtubule organizing center"/>
    <property type="evidence" value="ECO:0007669"/>
    <property type="project" value="UniProtKB-SubCell"/>
</dbReference>
<dbReference type="PANTHER" id="PTHR19336:SF9">
    <property type="entry name" value="SPINDLE POLE BODY PROTEIN PPC89"/>
    <property type="match status" value="1"/>
</dbReference>
<dbReference type="GO" id="GO:0008017">
    <property type="term" value="F:microtubule binding"/>
    <property type="evidence" value="ECO:0007669"/>
    <property type="project" value="InterPro"/>
</dbReference>
<feature type="region of interest" description="Disordered" evidence="5">
    <location>
        <begin position="133"/>
        <end position="305"/>
    </location>
</feature>
<gene>
    <name evidence="8" type="ORF">PCON_12162</name>
</gene>
<evidence type="ECO:0000256" key="5">
    <source>
        <dbReference type="SAM" id="MobiDB-lite"/>
    </source>
</evidence>
<feature type="compositionally biased region" description="Basic and acidic residues" evidence="5">
    <location>
        <begin position="611"/>
        <end position="637"/>
    </location>
</feature>
<dbReference type="Pfam" id="PF06657">
    <property type="entry name" value="Cep57_MT_bd"/>
    <property type="match status" value="1"/>
</dbReference>
<feature type="compositionally biased region" description="Basic and acidic residues" evidence="5">
    <location>
        <begin position="809"/>
        <end position="820"/>
    </location>
</feature>
<evidence type="ECO:0000259" key="6">
    <source>
        <dbReference type="Pfam" id="PF06657"/>
    </source>
</evidence>
<dbReference type="PANTHER" id="PTHR19336">
    <property type="entry name" value="UNCHARACTERIZED DUF1167"/>
    <property type="match status" value="1"/>
</dbReference>
<keyword evidence="2" id="KW-0963">Cytoplasm</keyword>
<feature type="compositionally biased region" description="Basic and acidic residues" evidence="5">
    <location>
        <begin position="701"/>
        <end position="714"/>
    </location>
</feature>
<proteinExistence type="predicted"/>
<dbReference type="OMA" id="NTRARMQ"/>
<dbReference type="STRING" id="1076935.U4LJD8"/>
<feature type="region of interest" description="Disordered" evidence="5">
    <location>
        <begin position="879"/>
        <end position="905"/>
    </location>
</feature>
<feature type="region of interest" description="Disordered" evidence="5">
    <location>
        <begin position="450"/>
        <end position="482"/>
    </location>
</feature>
<feature type="region of interest" description="Disordered" evidence="5">
    <location>
        <begin position="800"/>
        <end position="853"/>
    </location>
</feature>
<dbReference type="InterPro" id="IPR025925">
    <property type="entry name" value="PPC89_CLD"/>
</dbReference>
<feature type="domain" description="PPC89 centrosome localisation" evidence="7">
    <location>
        <begin position="501"/>
        <end position="565"/>
    </location>
</feature>
<dbReference type="eggNOG" id="ENOG502S3TV">
    <property type="taxonomic scope" value="Eukaryota"/>
</dbReference>
<feature type="compositionally biased region" description="Basic and acidic residues" evidence="5">
    <location>
        <begin position="134"/>
        <end position="174"/>
    </location>
</feature>